<evidence type="ECO:0000259" key="3">
    <source>
        <dbReference type="PROSITE" id="PS50018"/>
    </source>
</evidence>
<dbReference type="PROSITE" id="PS50018">
    <property type="entry name" value="RAS_GTPASE_ACTIV_2"/>
    <property type="match status" value="1"/>
</dbReference>
<dbReference type="Gene3D" id="1.10.506.10">
    <property type="entry name" value="GTPase Activation - p120gap, domain 1"/>
    <property type="match status" value="2"/>
</dbReference>
<reference evidence="4" key="1">
    <citation type="submission" date="2022-10" db="EMBL/GenBank/DDBJ databases">
        <title>Novel sulphate-reducing endosymbionts in the free-living metamonad Anaeramoeba.</title>
        <authorList>
            <person name="Jerlstrom-Hultqvist J."/>
            <person name="Cepicka I."/>
            <person name="Gallot-Lavallee L."/>
            <person name="Salas-Leiva D."/>
            <person name="Curtis B.A."/>
            <person name="Zahonova K."/>
            <person name="Pipaliya S."/>
            <person name="Dacks J."/>
            <person name="Roger A.J."/>
        </authorList>
    </citation>
    <scope>NUCLEOTIDE SEQUENCE</scope>
    <source>
        <strain evidence="4">BMAN</strain>
    </source>
</reference>
<proteinExistence type="predicted"/>
<feature type="compositionally biased region" description="Polar residues" evidence="2">
    <location>
        <begin position="15"/>
        <end position="25"/>
    </location>
</feature>
<dbReference type="AlphaFoldDB" id="A0A9Q0LH33"/>
<feature type="compositionally biased region" description="Basic and acidic residues" evidence="2">
    <location>
        <begin position="188"/>
        <end position="197"/>
    </location>
</feature>
<feature type="compositionally biased region" description="Low complexity" evidence="2">
    <location>
        <begin position="88"/>
        <end position="100"/>
    </location>
</feature>
<feature type="compositionally biased region" description="Low complexity" evidence="2">
    <location>
        <begin position="201"/>
        <end position="212"/>
    </location>
</feature>
<dbReference type="OrthoDB" id="1562946at2759"/>
<feature type="compositionally biased region" description="Polar residues" evidence="2">
    <location>
        <begin position="78"/>
        <end position="87"/>
    </location>
</feature>
<feature type="compositionally biased region" description="Basic residues" evidence="2">
    <location>
        <begin position="217"/>
        <end position="227"/>
    </location>
</feature>
<dbReference type="PANTHER" id="PTHR10194">
    <property type="entry name" value="RAS GTPASE-ACTIVATING PROTEINS"/>
    <property type="match status" value="1"/>
</dbReference>
<feature type="region of interest" description="Disordered" evidence="2">
    <location>
        <begin position="15"/>
        <end position="267"/>
    </location>
</feature>
<evidence type="ECO:0000313" key="4">
    <source>
        <dbReference type="EMBL" id="KAJ5073221.1"/>
    </source>
</evidence>
<evidence type="ECO:0000256" key="1">
    <source>
        <dbReference type="ARBA" id="ARBA00022468"/>
    </source>
</evidence>
<feature type="compositionally biased region" description="Basic and acidic residues" evidence="2">
    <location>
        <begin position="341"/>
        <end position="378"/>
    </location>
</feature>
<accession>A0A9Q0LH33</accession>
<keyword evidence="5" id="KW-1185">Reference proteome</keyword>
<feature type="compositionally biased region" description="Basic and acidic residues" evidence="2">
    <location>
        <begin position="317"/>
        <end position="333"/>
    </location>
</feature>
<dbReference type="SUPFAM" id="SSF48350">
    <property type="entry name" value="GTPase activation domain, GAP"/>
    <property type="match status" value="1"/>
</dbReference>
<dbReference type="GO" id="GO:0005096">
    <property type="term" value="F:GTPase activator activity"/>
    <property type="evidence" value="ECO:0007669"/>
    <property type="project" value="UniProtKB-KW"/>
</dbReference>
<dbReference type="InterPro" id="IPR039360">
    <property type="entry name" value="Ras_GTPase"/>
</dbReference>
<evidence type="ECO:0000256" key="2">
    <source>
        <dbReference type="SAM" id="MobiDB-lite"/>
    </source>
</evidence>
<feature type="compositionally biased region" description="Polar residues" evidence="2">
    <location>
        <begin position="101"/>
        <end position="134"/>
    </location>
</feature>
<dbReference type="OMA" id="EITICKA"/>
<protein>
    <submittedName>
        <fullName evidence="4">Ras gtpase-activating protein</fullName>
    </submittedName>
</protein>
<gene>
    <name evidence="4" type="ORF">M0811_08903</name>
</gene>
<sequence>MADRHLSVRERAQLFQTQATENKPQLSKPPIRIQRSDKVKQMEQVLSAQKLPFTRANRAPPKKMEANPNITPIKIPNKSPNRTPSRVPNNSNKTPNRNPNYSNRIPNRNTNKSPIRNTNKSSIRNTNKSPNKNGVTKKGPVFNLDENDEPTLQRKTRDDLKQKRSQSLRNDQKTVLNIKSLQNTLKSESQKNLELKPLEPNTNNHSKNNKSNTNEKKGKKTMKPKPLKKSETQQFGNSKNENENANENENENENEYKQSFEDSPSMRTIQSKRQQLEALFSNQDANKLRMQRARRKNQSFDFDSGLVDPMKYIQEEIDKQKEKEKDKEKEKEEKKRRKLEKKVEKEQRRKEKEKEREKEKEERAKEKEERAKEKEEKAKRKKEKRKKDNKTKKQEQEFQFKLDVDNDLLLKIISHEDLQMIDTISNEMNNMNNTEDIAENLIKVFRSQHLLLELLKFSILNEISETDFSANLFRRNTLATKLLTSFGKMYGKNYIAMILAFPLSQLIQEQKSLEIDPNKIEEVSEIETNQENLKSQVRYLLEYIITKPDLCPKSLQEICHFLRARVSQKFPEMGTRTVGGFIFLRLLCPSLTNPKELGITEANMDSNYQRNLIQLSKVVQAISNNTLYGEQSYMSVLNPLIRELMEQTNKFLLNISERSFVKEFAHVEIEFSQQEINESLQKLKFLIETNEKLVQVFLKLKNDLTNSTNSTN</sequence>
<feature type="compositionally biased region" description="Polar residues" evidence="2">
    <location>
        <begin position="165"/>
        <end position="187"/>
    </location>
</feature>
<dbReference type="InterPro" id="IPR001936">
    <property type="entry name" value="RasGAP_dom"/>
</dbReference>
<keyword evidence="1" id="KW-0343">GTPase activation</keyword>
<feature type="region of interest" description="Disordered" evidence="2">
    <location>
        <begin position="317"/>
        <end position="395"/>
    </location>
</feature>
<dbReference type="Proteomes" id="UP001149090">
    <property type="component" value="Unassembled WGS sequence"/>
</dbReference>
<evidence type="ECO:0000313" key="5">
    <source>
        <dbReference type="Proteomes" id="UP001149090"/>
    </source>
</evidence>
<organism evidence="4 5">
    <name type="scientific">Anaeramoeba ignava</name>
    <name type="common">Anaerobic marine amoeba</name>
    <dbReference type="NCBI Taxonomy" id="1746090"/>
    <lineage>
        <taxon>Eukaryota</taxon>
        <taxon>Metamonada</taxon>
        <taxon>Anaeramoebidae</taxon>
        <taxon>Anaeramoeba</taxon>
    </lineage>
</organism>
<dbReference type="EMBL" id="JAPDFW010000076">
    <property type="protein sequence ID" value="KAJ5073221.1"/>
    <property type="molecule type" value="Genomic_DNA"/>
</dbReference>
<dbReference type="SMART" id="SM00323">
    <property type="entry name" value="RasGAP"/>
    <property type="match status" value="1"/>
</dbReference>
<feature type="compositionally biased region" description="Basic residues" evidence="2">
    <location>
        <begin position="379"/>
        <end position="390"/>
    </location>
</feature>
<dbReference type="PANTHER" id="PTHR10194:SF60">
    <property type="entry name" value="RAS GTPASE-ACTIVATING PROTEIN RASKOL"/>
    <property type="match status" value="1"/>
</dbReference>
<feature type="compositionally biased region" description="Acidic residues" evidence="2">
    <location>
        <begin position="244"/>
        <end position="253"/>
    </location>
</feature>
<name>A0A9Q0LH33_ANAIG</name>
<feature type="domain" description="Ras-GAP" evidence="3">
    <location>
        <begin position="433"/>
        <end position="624"/>
    </location>
</feature>
<dbReference type="Pfam" id="PF00616">
    <property type="entry name" value="RasGAP"/>
    <property type="match status" value="1"/>
</dbReference>
<comment type="caution">
    <text evidence="4">The sequence shown here is derived from an EMBL/GenBank/DDBJ whole genome shotgun (WGS) entry which is preliminary data.</text>
</comment>
<feature type="compositionally biased region" description="Basic and acidic residues" evidence="2">
    <location>
        <begin position="151"/>
        <end position="162"/>
    </location>
</feature>
<dbReference type="InterPro" id="IPR008936">
    <property type="entry name" value="Rho_GTPase_activation_prot"/>
</dbReference>